<reference evidence="2 3" key="1">
    <citation type="submission" date="2020-04" db="EMBL/GenBank/DDBJ databases">
        <authorList>
            <person name="Wallbank WR R."/>
            <person name="Pardo Diaz C."/>
            <person name="Kozak K."/>
            <person name="Martin S."/>
            <person name="Jiggins C."/>
            <person name="Moest M."/>
            <person name="Warren A I."/>
            <person name="Byers J.R.P. K."/>
            <person name="Montejo-Kovacevich G."/>
            <person name="Yen C E."/>
        </authorList>
    </citation>
    <scope>NUCLEOTIDE SEQUENCE [LARGE SCALE GENOMIC DNA]</scope>
</reference>
<dbReference type="Proteomes" id="UP000494106">
    <property type="component" value="Unassembled WGS sequence"/>
</dbReference>
<dbReference type="EMBL" id="CADEBC010000205">
    <property type="protein sequence ID" value="CAB3225179.1"/>
    <property type="molecule type" value="Genomic_DNA"/>
</dbReference>
<feature type="compositionally biased region" description="Acidic residues" evidence="1">
    <location>
        <begin position="1"/>
        <end position="14"/>
    </location>
</feature>
<feature type="compositionally biased region" description="Polar residues" evidence="1">
    <location>
        <begin position="37"/>
        <end position="55"/>
    </location>
</feature>
<evidence type="ECO:0000313" key="2">
    <source>
        <dbReference type="EMBL" id="CAB3225179.1"/>
    </source>
</evidence>
<dbReference type="OrthoDB" id="7360737at2759"/>
<keyword evidence="3" id="KW-1185">Reference proteome</keyword>
<evidence type="ECO:0000256" key="1">
    <source>
        <dbReference type="SAM" id="MobiDB-lite"/>
    </source>
</evidence>
<name>A0A8S0Z0Q1_ARCPL</name>
<protein>
    <submittedName>
        <fullName evidence="2">Uncharacterized protein</fullName>
    </submittedName>
</protein>
<accession>A0A8S0Z0Q1</accession>
<feature type="region of interest" description="Disordered" evidence="1">
    <location>
        <begin position="1"/>
        <end position="55"/>
    </location>
</feature>
<proteinExistence type="predicted"/>
<gene>
    <name evidence="2" type="ORF">APLA_LOCUS2403</name>
</gene>
<evidence type="ECO:0000313" key="3">
    <source>
        <dbReference type="Proteomes" id="UP000494106"/>
    </source>
</evidence>
<organism evidence="2 3">
    <name type="scientific">Arctia plantaginis</name>
    <name type="common">Wood tiger moth</name>
    <name type="synonym">Phalaena plantaginis</name>
    <dbReference type="NCBI Taxonomy" id="874455"/>
    <lineage>
        <taxon>Eukaryota</taxon>
        <taxon>Metazoa</taxon>
        <taxon>Ecdysozoa</taxon>
        <taxon>Arthropoda</taxon>
        <taxon>Hexapoda</taxon>
        <taxon>Insecta</taxon>
        <taxon>Pterygota</taxon>
        <taxon>Neoptera</taxon>
        <taxon>Endopterygota</taxon>
        <taxon>Lepidoptera</taxon>
        <taxon>Glossata</taxon>
        <taxon>Ditrysia</taxon>
        <taxon>Noctuoidea</taxon>
        <taxon>Erebidae</taxon>
        <taxon>Arctiinae</taxon>
        <taxon>Arctia</taxon>
    </lineage>
</organism>
<sequence>MEYSYEEEEASDAEPDLRPVARRTAKHIAAGEERPRINSSQQTTPTDGKPPSSNIHSFIENIEGFITSFTGIAVMCLFKAHK</sequence>
<comment type="caution">
    <text evidence="2">The sequence shown here is derived from an EMBL/GenBank/DDBJ whole genome shotgun (WGS) entry which is preliminary data.</text>
</comment>
<dbReference type="AlphaFoldDB" id="A0A8S0Z0Q1"/>